<keyword evidence="2" id="KW-1185">Reference proteome</keyword>
<evidence type="ECO:0000313" key="2">
    <source>
        <dbReference type="Proteomes" id="UP000693946"/>
    </source>
</evidence>
<dbReference type="EMBL" id="JAGKHQ010000010">
    <property type="protein sequence ID" value="KAG7506989.1"/>
    <property type="molecule type" value="Genomic_DNA"/>
</dbReference>
<reference evidence="1 2" key="1">
    <citation type="journal article" date="2021" name="Sci. Rep.">
        <title>Chromosome anchoring in Senegalese sole (Solea senegalensis) reveals sex-associated markers and genome rearrangements in flatfish.</title>
        <authorList>
            <person name="Guerrero-Cozar I."/>
            <person name="Gomez-Garrido J."/>
            <person name="Berbel C."/>
            <person name="Martinez-Blanch J.F."/>
            <person name="Alioto T."/>
            <person name="Claros M.G."/>
            <person name="Gagnaire P.A."/>
            <person name="Manchado M."/>
        </authorList>
    </citation>
    <scope>NUCLEOTIDE SEQUENCE [LARGE SCALE GENOMIC DNA]</scope>
    <source>
        <strain evidence="1">Sse05_10M</strain>
    </source>
</reference>
<sequence>MSSKRWTQRVIHVGRHISGVVSHEAAIIRLKPICNRYTRELQMVSVSLYSTDLTAAARPHDPCEAVQMRY</sequence>
<dbReference type="AlphaFoldDB" id="A0AAV6RQZ9"/>
<comment type="caution">
    <text evidence="1">The sequence shown here is derived from an EMBL/GenBank/DDBJ whole genome shotgun (WGS) entry which is preliminary data.</text>
</comment>
<accession>A0AAV6RQZ9</accession>
<organism evidence="1 2">
    <name type="scientific">Solea senegalensis</name>
    <name type="common">Senegalese sole</name>
    <dbReference type="NCBI Taxonomy" id="28829"/>
    <lineage>
        <taxon>Eukaryota</taxon>
        <taxon>Metazoa</taxon>
        <taxon>Chordata</taxon>
        <taxon>Craniata</taxon>
        <taxon>Vertebrata</taxon>
        <taxon>Euteleostomi</taxon>
        <taxon>Actinopterygii</taxon>
        <taxon>Neopterygii</taxon>
        <taxon>Teleostei</taxon>
        <taxon>Neoteleostei</taxon>
        <taxon>Acanthomorphata</taxon>
        <taxon>Carangaria</taxon>
        <taxon>Pleuronectiformes</taxon>
        <taxon>Pleuronectoidei</taxon>
        <taxon>Soleidae</taxon>
        <taxon>Solea</taxon>
    </lineage>
</organism>
<evidence type="ECO:0000313" key="1">
    <source>
        <dbReference type="EMBL" id="KAG7506989.1"/>
    </source>
</evidence>
<gene>
    <name evidence="1" type="ORF">JOB18_020853</name>
</gene>
<protein>
    <submittedName>
        <fullName evidence="1">Uncharacterized protein</fullName>
    </submittedName>
</protein>
<dbReference type="Proteomes" id="UP000693946">
    <property type="component" value="Linkage Group LG18"/>
</dbReference>
<name>A0AAV6RQZ9_SOLSE</name>
<proteinExistence type="predicted"/>